<dbReference type="Pfam" id="PF23598">
    <property type="entry name" value="LRR_14"/>
    <property type="match status" value="1"/>
</dbReference>
<evidence type="ECO:0000313" key="7">
    <source>
        <dbReference type="EMBL" id="KAK4262258.1"/>
    </source>
</evidence>
<evidence type="ECO:0000259" key="4">
    <source>
        <dbReference type="Pfam" id="PF00931"/>
    </source>
</evidence>
<dbReference type="EMBL" id="JAWXYG010000009">
    <property type="protein sequence ID" value="KAK4262258.1"/>
    <property type="molecule type" value="Genomic_DNA"/>
</dbReference>
<dbReference type="SUPFAM" id="SSF52540">
    <property type="entry name" value="P-loop containing nucleoside triphosphate hydrolases"/>
    <property type="match status" value="1"/>
</dbReference>
<dbReference type="PANTHER" id="PTHR36766:SF21">
    <property type="entry name" value="NB-ARC DOMAIN DISEASE RESISTANCE PROTEIN"/>
    <property type="match status" value="1"/>
</dbReference>
<dbReference type="InterPro" id="IPR055414">
    <property type="entry name" value="LRR_R13L4/SHOC2-like"/>
</dbReference>
<keyword evidence="8" id="KW-1185">Reference proteome</keyword>
<dbReference type="InterPro" id="IPR036388">
    <property type="entry name" value="WH-like_DNA-bd_sf"/>
</dbReference>
<reference evidence="7" key="1">
    <citation type="submission" date="2023-10" db="EMBL/GenBank/DDBJ databases">
        <title>Chromosome-level genome of the transformable northern wattle, Acacia crassicarpa.</title>
        <authorList>
            <person name="Massaro I."/>
            <person name="Sinha N.R."/>
            <person name="Poethig S."/>
            <person name="Leichty A.R."/>
        </authorList>
    </citation>
    <scope>NUCLEOTIDE SEQUENCE</scope>
    <source>
        <strain evidence="7">Acra3RX</strain>
        <tissue evidence="7">Leaf</tissue>
    </source>
</reference>
<dbReference type="Pfam" id="PF05659">
    <property type="entry name" value="RPW8"/>
    <property type="match status" value="1"/>
</dbReference>
<comment type="similarity">
    <text evidence="1">Belongs to the disease resistance NB-LRR family.</text>
</comment>
<dbReference type="GO" id="GO:0043531">
    <property type="term" value="F:ADP binding"/>
    <property type="evidence" value="ECO:0007669"/>
    <property type="project" value="InterPro"/>
</dbReference>
<evidence type="ECO:0008006" key="9">
    <source>
        <dbReference type="Google" id="ProtNLM"/>
    </source>
</evidence>
<dbReference type="AlphaFoldDB" id="A0AAE1J5B7"/>
<dbReference type="InterPro" id="IPR032675">
    <property type="entry name" value="LRR_dom_sf"/>
</dbReference>
<comment type="caution">
    <text evidence="7">The sequence shown here is derived from an EMBL/GenBank/DDBJ whole genome shotgun (WGS) entry which is preliminary data.</text>
</comment>
<protein>
    <recommendedName>
        <fullName evidence="9">Disease resistance protein</fullName>
    </recommendedName>
</protein>
<dbReference type="GO" id="GO:0006952">
    <property type="term" value="P:defense response"/>
    <property type="evidence" value="ECO:0007669"/>
    <property type="project" value="UniProtKB-KW"/>
</dbReference>
<keyword evidence="3" id="KW-0611">Plant defense</keyword>
<dbReference type="Gene3D" id="3.80.10.10">
    <property type="entry name" value="Ribonuclease Inhibitor"/>
    <property type="match status" value="1"/>
</dbReference>
<dbReference type="Pfam" id="PF00931">
    <property type="entry name" value="NB-ARC"/>
    <property type="match status" value="1"/>
</dbReference>
<feature type="domain" description="RPW8" evidence="5">
    <location>
        <begin position="6"/>
        <end position="93"/>
    </location>
</feature>
<feature type="domain" description="NB-ARC" evidence="4">
    <location>
        <begin position="171"/>
        <end position="322"/>
    </location>
</feature>
<organism evidence="7 8">
    <name type="scientific">Acacia crassicarpa</name>
    <name type="common">northern wattle</name>
    <dbReference type="NCBI Taxonomy" id="499986"/>
    <lineage>
        <taxon>Eukaryota</taxon>
        <taxon>Viridiplantae</taxon>
        <taxon>Streptophyta</taxon>
        <taxon>Embryophyta</taxon>
        <taxon>Tracheophyta</taxon>
        <taxon>Spermatophyta</taxon>
        <taxon>Magnoliopsida</taxon>
        <taxon>eudicotyledons</taxon>
        <taxon>Gunneridae</taxon>
        <taxon>Pentapetalae</taxon>
        <taxon>rosids</taxon>
        <taxon>fabids</taxon>
        <taxon>Fabales</taxon>
        <taxon>Fabaceae</taxon>
        <taxon>Caesalpinioideae</taxon>
        <taxon>mimosoid clade</taxon>
        <taxon>Acacieae</taxon>
        <taxon>Acacia</taxon>
    </lineage>
</organism>
<accession>A0AAE1J5B7</accession>
<gene>
    <name evidence="7" type="ORF">QN277_027840</name>
</gene>
<dbReference type="InterPro" id="IPR008808">
    <property type="entry name" value="Powdery_mildew-R_dom"/>
</dbReference>
<name>A0AAE1J5B7_9FABA</name>
<keyword evidence="2" id="KW-0677">Repeat</keyword>
<dbReference type="PRINTS" id="PR00364">
    <property type="entry name" value="DISEASERSIST"/>
</dbReference>
<dbReference type="Gene3D" id="3.40.50.300">
    <property type="entry name" value="P-loop containing nucleotide triphosphate hydrolases"/>
    <property type="match status" value="1"/>
</dbReference>
<dbReference type="InterPro" id="IPR042197">
    <property type="entry name" value="Apaf_helical"/>
</dbReference>
<evidence type="ECO:0000313" key="8">
    <source>
        <dbReference type="Proteomes" id="UP001293593"/>
    </source>
</evidence>
<evidence type="ECO:0000259" key="5">
    <source>
        <dbReference type="Pfam" id="PF05659"/>
    </source>
</evidence>
<dbReference type="InterPro" id="IPR002182">
    <property type="entry name" value="NB-ARC"/>
</dbReference>
<dbReference type="InterPro" id="IPR027417">
    <property type="entry name" value="P-loop_NTPase"/>
</dbReference>
<evidence type="ECO:0000256" key="1">
    <source>
        <dbReference type="ARBA" id="ARBA00008894"/>
    </source>
</evidence>
<evidence type="ECO:0000256" key="3">
    <source>
        <dbReference type="ARBA" id="ARBA00022821"/>
    </source>
</evidence>
<dbReference type="Gene3D" id="1.10.8.430">
    <property type="entry name" value="Helical domain of apoptotic protease-activating factors"/>
    <property type="match status" value="1"/>
</dbReference>
<dbReference type="Proteomes" id="UP001293593">
    <property type="component" value="Unassembled WGS sequence"/>
</dbReference>
<dbReference type="SUPFAM" id="SSF52047">
    <property type="entry name" value="RNI-like"/>
    <property type="match status" value="1"/>
</dbReference>
<feature type="domain" description="Disease resistance R13L4/SHOC-2-like LRR" evidence="6">
    <location>
        <begin position="660"/>
        <end position="779"/>
    </location>
</feature>
<sequence>MVEGAKLMEGADLVVSFQKLLKKINEMIEKAHKKRSRLQIFRLILKDSTSLVEDIKNLNDHLDRPRKEIEKLIQEKEAGDELVGKSRKICLWEFLGIYLPFNSRGEKNEMARDVKETLEKVREILKTMSKDNSEHKITCLPPQNTEIVIGMEEPLLRLKMEVLKDGASTLKDGASTLELTGLPGSGKTTLARKLCSDGQVKGKFRDHILFVTFSKTPNFKVIVQSLFQPYGKVPEFHNDEEAAKELGLLLSKISGSPILLVLDDVWPSSESLIQNFIFQIPDYKILVTSRVTFPAIKSQIHLKPLRYEDALTLFRHVALAKDNGADILSESLVEEVVRSCKGLPLAIKVIARSLCQQPREAWQKMVKAWLQGHSILDSNSNLLNFLQGSLSVLEGEPIIMECFKDLGLFPEDQRIPATALIDMWAELYKLDDDGKEAMNIINKLVSLNLANLLVTRKVESDIFSNYSNHFIMQHDLLRELAIYQSNQEPFERRRRLMVDINENNPQWLLEEQQPGIAARMLPIFFKWCFKQKQQPAIARTLSISTDEVFTSDWGNTQLSEIEALILNVRTKHYSLLKSIEKMRNLKVLICTNYGFHPARLENFELLDSLSNLKRIRMEKIFLPSLGKLKNLQKLSLYMCDTSEAFGNCKIPISDALPILVELNIDYCRDMVELPSSLCDIKTLRKLSISNCHKFTKLPQEIGRLENLELLKLNSCTDLGGIPESVGCLSRLHFLDISNCISLRDLPESIGNLKAMEKLYMTGCSRCELPNSVINLKHLKSVTCDEETAASWEVFKPMLINLKIEVPHVEVNLNWLLGD</sequence>
<proteinExistence type="inferred from homology"/>
<evidence type="ECO:0000259" key="6">
    <source>
        <dbReference type="Pfam" id="PF23598"/>
    </source>
</evidence>
<evidence type="ECO:0000256" key="2">
    <source>
        <dbReference type="ARBA" id="ARBA00022737"/>
    </source>
</evidence>
<dbReference type="Gene3D" id="1.10.10.10">
    <property type="entry name" value="Winged helix-like DNA-binding domain superfamily/Winged helix DNA-binding domain"/>
    <property type="match status" value="1"/>
</dbReference>
<dbReference type="PANTHER" id="PTHR36766">
    <property type="entry name" value="PLANT BROAD-SPECTRUM MILDEW RESISTANCE PROTEIN RPW8"/>
    <property type="match status" value="1"/>
</dbReference>